<keyword evidence="1" id="KW-0479">Metal-binding</keyword>
<evidence type="ECO:0000259" key="5">
    <source>
        <dbReference type="PROSITE" id="PS50089"/>
    </source>
</evidence>
<reference evidence="7" key="1">
    <citation type="journal article" date="2014" name="Proc. Natl. Acad. Sci. U.S.A.">
        <title>Extensive sampling of basidiomycete genomes demonstrates inadequacy of the white-rot/brown-rot paradigm for wood decay fungi.</title>
        <authorList>
            <person name="Riley R."/>
            <person name="Salamov A.A."/>
            <person name="Brown D.W."/>
            <person name="Nagy L.G."/>
            <person name="Floudas D."/>
            <person name="Held B.W."/>
            <person name="Levasseur A."/>
            <person name="Lombard V."/>
            <person name="Morin E."/>
            <person name="Otillar R."/>
            <person name="Lindquist E.A."/>
            <person name="Sun H."/>
            <person name="LaButti K.M."/>
            <person name="Schmutz J."/>
            <person name="Jabbour D."/>
            <person name="Luo H."/>
            <person name="Baker S.E."/>
            <person name="Pisabarro A.G."/>
            <person name="Walton J.D."/>
            <person name="Blanchette R.A."/>
            <person name="Henrissat B."/>
            <person name="Martin F."/>
            <person name="Cullen D."/>
            <person name="Hibbett D.S."/>
            <person name="Grigoriev I.V."/>
        </authorList>
    </citation>
    <scope>NUCLEOTIDE SEQUENCE [LARGE SCALE GENOMIC DNA]</scope>
    <source>
        <strain evidence="7">CBS 339.88</strain>
    </source>
</reference>
<dbReference type="HOGENOM" id="CLU_019709_0_0_1"/>
<evidence type="ECO:0000256" key="2">
    <source>
        <dbReference type="ARBA" id="ARBA00022771"/>
    </source>
</evidence>
<dbReference type="OrthoDB" id="1630758at2759"/>
<dbReference type="GO" id="GO:0008270">
    <property type="term" value="F:zinc ion binding"/>
    <property type="evidence" value="ECO:0007669"/>
    <property type="project" value="UniProtKB-KW"/>
</dbReference>
<sequence>MSIYNYVDTPNNNLICCICRAPFTEPTTTRTCAHTFCYECILRALSHSPLCPVDRSPLAPTDLCPANPIVRSLVDELLVECIHQPEGCAYTCQRQVMPLHLRDECEYAEVACGEKEGGEGKEEETEERGESESETYTCTHAGVGCPYKGTLKPAEHLETCPYESLKEFIAANTGRVSLLTEQNVMLRHRVDILEGTVHTQRKEMNVVKNVLGPWFRTSSELPLGMQAGSAGPSSGEGDALAAYFPGRTGVDVESTLDGTLTGLRESVAGLAAGVDAVGRRSEMALANETLRLGEEMMSIRAQMHGLRMQVHGMMMDRNAVEYGRPPNFGVPGSITKL</sequence>
<name>A0A067T843_GALM3</name>
<evidence type="ECO:0000313" key="6">
    <source>
        <dbReference type="EMBL" id="KDR75173.1"/>
    </source>
</evidence>
<dbReference type="Gene3D" id="3.30.40.10">
    <property type="entry name" value="Zinc/RING finger domain, C3HC4 (zinc finger)"/>
    <property type="match status" value="1"/>
</dbReference>
<dbReference type="InterPro" id="IPR001841">
    <property type="entry name" value="Znf_RING"/>
</dbReference>
<dbReference type="AlphaFoldDB" id="A0A067T843"/>
<dbReference type="SUPFAM" id="SSF57850">
    <property type="entry name" value="RING/U-box"/>
    <property type="match status" value="1"/>
</dbReference>
<keyword evidence="3" id="KW-0862">Zinc</keyword>
<dbReference type="PANTHER" id="PTHR10131:SF94">
    <property type="entry name" value="TNF RECEPTOR-ASSOCIATED FACTOR 4"/>
    <property type="match status" value="1"/>
</dbReference>
<evidence type="ECO:0000256" key="4">
    <source>
        <dbReference type="PROSITE-ProRule" id="PRU00175"/>
    </source>
</evidence>
<proteinExistence type="predicted"/>
<gene>
    <name evidence="6" type="ORF">GALMADRAFT_69973</name>
</gene>
<keyword evidence="2 4" id="KW-0863">Zinc-finger</keyword>
<dbReference type="Proteomes" id="UP000027222">
    <property type="component" value="Unassembled WGS sequence"/>
</dbReference>
<organism evidence="6 7">
    <name type="scientific">Galerina marginata (strain CBS 339.88)</name>
    <dbReference type="NCBI Taxonomy" id="685588"/>
    <lineage>
        <taxon>Eukaryota</taxon>
        <taxon>Fungi</taxon>
        <taxon>Dikarya</taxon>
        <taxon>Basidiomycota</taxon>
        <taxon>Agaricomycotina</taxon>
        <taxon>Agaricomycetes</taxon>
        <taxon>Agaricomycetidae</taxon>
        <taxon>Agaricales</taxon>
        <taxon>Agaricineae</taxon>
        <taxon>Strophariaceae</taxon>
        <taxon>Galerina</taxon>
    </lineage>
</organism>
<dbReference type="InterPro" id="IPR013083">
    <property type="entry name" value="Znf_RING/FYVE/PHD"/>
</dbReference>
<feature type="domain" description="RING-type" evidence="5">
    <location>
        <begin position="16"/>
        <end position="55"/>
    </location>
</feature>
<keyword evidence="7" id="KW-1185">Reference proteome</keyword>
<dbReference type="InterPro" id="IPR017907">
    <property type="entry name" value="Znf_RING_CS"/>
</dbReference>
<evidence type="ECO:0000256" key="1">
    <source>
        <dbReference type="ARBA" id="ARBA00022723"/>
    </source>
</evidence>
<dbReference type="SMART" id="SM00184">
    <property type="entry name" value="RING"/>
    <property type="match status" value="1"/>
</dbReference>
<accession>A0A067T843</accession>
<evidence type="ECO:0000256" key="3">
    <source>
        <dbReference type="ARBA" id="ARBA00022833"/>
    </source>
</evidence>
<dbReference type="PROSITE" id="PS50089">
    <property type="entry name" value="ZF_RING_2"/>
    <property type="match status" value="1"/>
</dbReference>
<dbReference type="Pfam" id="PF13923">
    <property type="entry name" value="zf-C3HC4_2"/>
    <property type="match status" value="1"/>
</dbReference>
<dbReference type="PROSITE" id="PS00518">
    <property type="entry name" value="ZF_RING_1"/>
    <property type="match status" value="1"/>
</dbReference>
<protein>
    <recommendedName>
        <fullName evidence="5">RING-type domain-containing protein</fullName>
    </recommendedName>
</protein>
<evidence type="ECO:0000313" key="7">
    <source>
        <dbReference type="Proteomes" id="UP000027222"/>
    </source>
</evidence>
<dbReference type="STRING" id="685588.A0A067T843"/>
<dbReference type="PANTHER" id="PTHR10131">
    <property type="entry name" value="TNF RECEPTOR ASSOCIATED FACTOR"/>
    <property type="match status" value="1"/>
</dbReference>
<dbReference type="EMBL" id="KL142381">
    <property type="protein sequence ID" value="KDR75173.1"/>
    <property type="molecule type" value="Genomic_DNA"/>
</dbReference>
<dbReference type="SUPFAM" id="SSF49599">
    <property type="entry name" value="TRAF domain-like"/>
    <property type="match status" value="1"/>
</dbReference>